<accession>A0A2M9HI05</accession>
<dbReference type="InterPro" id="IPR036397">
    <property type="entry name" value="RNaseH_sf"/>
</dbReference>
<evidence type="ECO:0000313" key="3">
    <source>
        <dbReference type="Proteomes" id="UP000229239"/>
    </source>
</evidence>
<evidence type="ECO:0000313" key="2">
    <source>
        <dbReference type="EMBL" id="PJM76401.1"/>
    </source>
</evidence>
<sequence length="87" mass="10543">MHGRKDRTHARRVRHRQVAVEAGQPVRQRGATNRLLKKELIYRNVYTSVEQLRSDLNRYVWWYNHQRLHSPLDYMSPVEFTRQGNTL</sequence>
<feature type="domain" description="Integrase catalytic" evidence="1">
    <location>
        <begin position="35"/>
        <end position="83"/>
    </location>
</feature>
<dbReference type="Gene3D" id="3.30.420.10">
    <property type="entry name" value="Ribonuclease H-like superfamily/Ribonuclease H"/>
    <property type="match status" value="1"/>
</dbReference>
<dbReference type="GO" id="GO:0015074">
    <property type="term" value="P:DNA integration"/>
    <property type="evidence" value="ECO:0007669"/>
    <property type="project" value="InterPro"/>
</dbReference>
<evidence type="ECO:0000259" key="1">
    <source>
        <dbReference type="Pfam" id="PF13333"/>
    </source>
</evidence>
<dbReference type="InterPro" id="IPR001584">
    <property type="entry name" value="Integrase_cat-core"/>
</dbReference>
<reference evidence="3" key="1">
    <citation type="submission" date="2017-10" db="EMBL/GenBank/DDBJ databases">
        <title>Draft genome sequences of strains TRE 1, TRE 9, TRE H and TRI 7, isolated from tamarins, belonging to four potential novel Bifidobacterium species.</title>
        <authorList>
            <person name="Mattarelli P."/>
            <person name="Modesto M."/>
            <person name="Puglisi E."/>
            <person name="Morelli L."/>
            <person name="Bonetti A."/>
            <person name="Spezio C."/>
            <person name="Sandri C."/>
        </authorList>
    </citation>
    <scope>NUCLEOTIDE SEQUENCE [LARGE SCALE GENOMIC DNA]</scope>
    <source>
        <strain evidence="3">TREH</strain>
    </source>
</reference>
<organism evidence="2 3">
    <name type="scientific">Bifidobacterium felsineum</name>
    <dbReference type="NCBI Taxonomy" id="2045440"/>
    <lineage>
        <taxon>Bacteria</taxon>
        <taxon>Bacillati</taxon>
        <taxon>Actinomycetota</taxon>
        <taxon>Actinomycetes</taxon>
        <taxon>Bifidobacteriales</taxon>
        <taxon>Bifidobacteriaceae</taxon>
        <taxon>Bifidobacterium</taxon>
    </lineage>
</organism>
<dbReference type="Proteomes" id="UP000229239">
    <property type="component" value="Unassembled WGS sequence"/>
</dbReference>
<gene>
    <name evidence="2" type="ORF">CSQ86_09535</name>
</gene>
<dbReference type="SUPFAM" id="SSF53098">
    <property type="entry name" value="Ribonuclease H-like"/>
    <property type="match status" value="1"/>
</dbReference>
<keyword evidence="3" id="KW-1185">Reference proteome</keyword>
<dbReference type="AlphaFoldDB" id="A0A2M9HI05"/>
<dbReference type="InterPro" id="IPR012337">
    <property type="entry name" value="RNaseH-like_sf"/>
</dbReference>
<dbReference type="Pfam" id="PF13333">
    <property type="entry name" value="rve_2"/>
    <property type="match status" value="1"/>
</dbReference>
<protein>
    <recommendedName>
        <fullName evidence="1">Integrase catalytic domain-containing protein</fullName>
    </recommendedName>
</protein>
<proteinExistence type="predicted"/>
<name>A0A2M9HI05_9BIFI</name>
<dbReference type="EMBL" id="PEBJ01000008">
    <property type="protein sequence ID" value="PJM76401.1"/>
    <property type="molecule type" value="Genomic_DNA"/>
</dbReference>
<dbReference type="GO" id="GO:0003676">
    <property type="term" value="F:nucleic acid binding"/>
    <property type="evidence" value="ECO:0007669"/>
    <property type="project" value="InterPro"/>
</dbReference>
<comment type="caution">
    <text evidence="2">The sequence shown here is derived from an EMBL/GenBank/DDBJ whole genome shotgun (WGS) entry which is preliminary data.</text>
</comment>